<keyword evidence="5" id="KW-1185">Reference proteome</keyword>
<protein>
    <submittedName>
        <fullName evidence="4">Adenylate cyclase</fullName>
    </submittedName>
</protein>
<dbReference type="InterPro" id="IPR024685">
    <property type="entry name" value="Adenylate_cyclase_1_N"/>
</dbReference>
<proteinExistence type="predicted"/>
<dbReference type="GO" id="GO:0006171">
    <property type="term" value="P:cAMP biosynthetic process"/>
    <property type="evidence" value="ECO:0007669"/>
    <property type="project" value="InterPro"/>
</dbReference>
<sequence length="926" mass="106357">MNPANSIPDQSTLNRWRQNFLDLNAQKLASAREQLSPRQQAVLDVLPLLLHCNGSRLPGYVAPHTPCGITGYTPTLEHHSALHQFARGAQIPRDPGQRCIEGVFLMGSLGSVAQSRNSDLDVWLCHDELMTDHQVSALQEKCTRIEKWADAQGTEVHFFLMNLKDFRDGQSQSADGEDCGSSQHLLLLDEFYRSALWLAGKTPRWWLTPEALEYQADSYWAKLTENHLIDVADWLDVGSLPTIPAGEFVGAGLWQLNKGLSNPYKSLLKLLLNREYASAYPDIRPLAWDFRKQVQEGNADLLNTDPYLLMLRRLESHLSEDEGDLRDLMRRAFYFKSGVQLTRLVGNQRQQRRVKALEEQIKEWGWTYTYLDELDSRQSWPARKVMNERNALVTQMLNSYRALATFSQEHAQSLHIKERDLRVLGNQLFAAFRAEPGKIIDINPKIRSDMEEEKLTLNLKEGIWQLIPGSWRPGDDSAVLMQTPSIIEALVFARRNGMLTSHSHVALYPAHNPVTQYELRSLLQDIMEIPLPGKKSIDFTSDQTPLRWHLFVNPGVNPQQSLSRRGMQKISNRDDALGFSSSRENLVQSVELLTITSWGEWQISYYSGADTVHEAMLQVLNFRSKADTQTWPEWRIHCHCQVRSVAIQKRLEQLLSDLIDHLSQTKPAPYLLQTGDSFHLIEYRRREVVSHHAENLKALIKLLARPRPRFRRWHLDRHALPSSPLRLILEQGEGDQWHVWYWRQKGKVFLYVMDQYGSLHYQEQSGSDIRSTLVPLLRFIRRLNQRWADELQQERWPLHLSELLLDGETLSFSAERRRIPVEAREPATIEVSAQSHTKSALEISVNGVTLSQATSGTQLLQEARQAIIAARAHDHAQPVWLSDITIDDNRHLTRHLQFRQRLEHLLNHPSSAPSSPARKGRAQAQT</sequence>
<reference evidence="5" key="1">
    <citation type="submission" date="2017-01" db="EMBL/GenBank/DDBJ databases">
        <authorList>
            <person name="Varghese N."/>
            <person name="Submissions S."/>
        </authorList>
    </citation>
    <scope>NUCLEOTIDE SEQUENCE [LARGE SCALE GENOMIC DNA]</scope>
    <source>
        <strain evidence="5">DSM 24913</strain>
    </source>
</reference>
<evidence type="ECO:0000313" key="5">
    <source>
        <dbReference type="Proteomes" id="UP000185639"/>
    </source>
</evidence>
<dbReference type="AlphaFoldDB" id="A0A1N7P0R5"/>
<feature type="domain" description="Adenylate cyclase class-I N-terminal" evidence="3">
    <location>
        <begin position="13"/>
        <end position="206"/>
    </location>
</feature>
<name>A0A1N7P0R5_9GAMM</name>
<evidence type="ECO:0000256" key="1">
    <source>
        <dbReference type="SAM" id="Coils"/>
    </source>
</evidence>
<feature type="coiled-coil region" evidence="1">
    <location>
        <begin position="311"/>
        <end position="367"/>
    </location>
</feature>
<dbReference type="GO" id="GO:0004016">
    <property type="term" value="F:adenylate cyclase activity"/>
    <property type="evidence" value="ECO:0007669"/>
    <property type="project" value="InterPro"/>
</dbReference>
<evidence type="ECO:0000256" key="2">
    <source>
        <dbReference type="SAM" id="MobiDB-lite"/>
    </source>
</evidence>
<dbReference type="Proteomes" id="UP000185639">
    <property type="component" value="Unassembled WGS sequence"/>
</dbReference>
<dbReference type="RefSeq" id="WP_076516801.1">
    <property type="nucleotide sequence ID" value="NZ_FTOH01000008.1"/>
</dbReference>
<organism evidence="4 5">
    <name type="scientific">Thalassolituus maritimus</name>
    <dbReference type="NCBI Taxonomy" id="484498"/>
    <lineage>
        <taxon>Bacteria</taxon>
        <taxon>Pseudomonadati</taxon>
        <taxon>Pseudomonadota</taxon>
        <taxon>Gammaproteobacteria</taxon>
        <taxon>Oceanospirillales</taxon>
        <taxon>Oceanospirillaceae</taxon>
        <taxon>Thalassolituus</taxon>
    </lineage>
</organism>
<keyword evidence="1" id="KW-0175">Coiled coil</keyword>
<dbReference type="EMBL" id="FTOH01000008">
    <property type="protein sequence ID" value="SIT04160.1"/>
    <property type="molecule type" value="Genomic_DNA"/>
</dbReference>
<dbReference type="PANTHER" id="PTHR38760:SF1">
    <property type="entry name" value="ADENYLATE CYCLASE"/>
    <property type="match status" value="1"/>
</dbReference>
<dbReference type="STRING" id="484498.SAMN05421686_10850"/>
<evidence type="ECO:0000259" key="3">
    <source>
        <dbReference type="Pfam" id="PF12633"/>
    </source>
</evidence>
<dbReference type="PIRSF" id="PIRSF001444">
    <property type="entry name" value="Adenylate_cycl"/>
    <property type="match status" value="1"/>
</dbReference>
<dbReference type="Pfam" id="PF12633">
    <property type="entry name" value="Adenyl_cycl_N"/>
    <property type="match status" value="1"/>
</dbReference>
<dbReference type="InterPro" id="IPR000274">
    <property type="entry name" value="Adenylate_cyclase_1"/>
</dbReference>
<dbReference type="PANTHER" id="PTHR38760">
    <property type="entry name" value="ADENYLATE CYCLASE"/>
    <property type="match status" value="1"/>
</dbReference>
<feature type="region of interest" description="Disordered" evidence="2">
    <location>
        <begin position="906"/>
        <end position="926"/>
    </location>
</feature>
<dbReference type="Pfam" id="PF01295">
    <property type="entry name" value="Adenylate_cycl"/>
    <property type="match status" value="1"/>
</dbReference>
<gene>
    <name evidence="4" type="ORF">SAMN05421686_10850</name>
</gene>
<accession>A0A1N7P0R5</accession>
<evidence type="ECO:0000313" key="4">
    <source>
        <dbReference type="EMBL" id="SIT04160.1"/>
    </source>
</evidence>
<dbReference type="OrthoDB" id="5571448at2"/>